<gene>
    <name evidence="2" type="ORF">Acr_15g0014130</name>
</gene>
<feature type="region of interest" description="Disordered" evidence="1">
    <location>
        <begin position="29"/>
        <end position="50"/>
    </location>
</feature>
<proteinExistence type="predicted"/>
<dbReference type="PANTHER" id="PTHR48436">
    <property type="entry name" value="2, PUTATIVE-RELATED"/>
    <property type="match status" value="1"/>
</dbReference>
<sequence>MDAEEEALFRSYPYALYFVQSPSTLSHAHTTATESAFHSPSRPEQPDPARFALSRCSSSRGSNNSFLHAKKVPYDLGGTEKGESHPIGVLRDGILDCGDDDEEEEGEDDFGNRKRLVVEVLVISDVVFVWLDLFAGDMEIAGVREFGLGEGVDASGVSTKILTCNCSLDLVIDNKSKLFGLHLHPPLMDLSFANLPLAISYGPKLYAGSDGSTLFQLHVATANKPVYGAGRAMQDMLDMRKGLPLAIHVSLRSRFWVVWGLINTKFHHKAVCLLVLDRAYDKKHRTQAYNSSCMMTT</sequence>
<comment type="caution">
    <text evidence="2">The sequence shown here is derived from an EMBL/GenBank/DDBJ whole genome shotgun (WGS) entry which is preliminary data.</text>
</comment>
<feature type="compositionally biased region" description="Polar residues" evidence="1">
    <location>
        <begin position="29"/>
        <end position="38"/>
    </location>
</feature>
<dbReference type="OrthoDB" id="777193at2759"/>
<organism evidence="2 3">
    <name type="scientific">Actinidia rufa</name>
    <dbReference type="NCBI Taxonomy" id="165716"/>
    <lineage>
        <taxon>Eukaryota</taxon>
        <taxon>Viridiplantae</taxon>
        <taxon>Streptophyta</taxon>
        <taxon>Embryophyta</taxon>
        <taxon>Tracheophyta</taxon>
        <taxon>Spermatophyta</taxon>
        <taxon>Magnoliopsida</taxon>
        <taxon>eudicotyledons</taxon>
        <taxon>Gunneridae</taxon>
        <taxon>Pentapetalae</taxon>
        <taxon>asterids</taxon>
        <taxon>Ericales</taxon>
        <taxon>Actinidiaceae</taxon>
        <taxon>Actinidia</taxon>
    </lineage>
</organism>
<evidence type="ECO:0000313" key="2">
    <source>
        <dbReference type="EMBL" id="GFZ02805.1"/>
    </source>
</evidence>
<protein>
    <submittedName>
        <fullName evidence="2">Uncharacterized protein</fullName>
    </submittedName>
</protein>
<dbReference type="Proteomes" id="UP000585474">
    <property type="component" value="Unassembled WGS sequence"/>
</dbReference>
<dbReference type="PANTHER" id="PTHR48436:SF1">
    <property type="entry name" value="2, PUTATIVE-RELATED"/>
    <property type="match status" value="1"/>
</dbReference>
<evidence type="ECO:0000313" key="3">
    <source>
        <dbReference type="Proteomes" id="UP000585474"/>
    </source>
</evidence>
<dbReference type="AlphaFoldDB" id="A0A7J0FVU8"/>
<dbReference type="InterPro" id="IPR055276">
    <property type="entry name" value="NHL41-like"/>
</dbReference>
<name>A0A7J0FVU8_9ERIC</name>
<keyword evidence="3" id="KW-1185">Reference proteome</keyword>
<accession>A0A7J0FVU8</accession>
<reference evidence="2 3" key="1">
    <citation type="submission" date="2019-07" db="EMBL/GenBank/DDBJ databases">
        <title>De Novo Assembly of kiwifruit Actinidia rufa.</title>
        <authorList>
            <person name="Sugita-Konishi S."/>
            <person name="Sato K."/>
            <person name="Mori E."/>
            <person name="Abe Y."/>
            <person name="Kisaki G."/>
            <person name="Hamano K."/>
            <person name="Suezawa K."/>
            <person name="Otani M."/>
            <person name="Fukuda T."/>
            <person name="Manabe T."/>
            <person name="Gomi K."/>
            <person name="Tabuchi M."/>
            <person name="Akimitsu K."/>
            <person name="Kataoka I."/>
        </authorList>
    </citation>
    <scope>NUCLEOTIDE SEQUENCE [LARGE SCALE GENOMIC DNA]</scope>
    <source>
        <strain evidence="3">cv. Fuchu</strain>
    </source>
</reference>
<dbReference type="EMBL" id="BJWL01000015">
    <property type="protein sequence ID" value="GFZ02805.1"/>
    <property type="molecule type" value="Genomic_DNA"/>
</dbReference>
<evidence type="ECO:0000256" key="1">
    <source>
        <dbReference type="SAM" id="MobiDB-lite"/>
    </source>
</evidence>